<name>A0A4R7J904_9ACTN</name>
<dbReference type="SUPFAM" id="SSF50129">
    <property type="entry name" value="GroES-like"/>
    <property type="match status" value="1"/>
</dbReference>
<sequence length="350" mass="36755">MKATIMNPGGAVELAEVPDPTIRRGTDVIVSVVNAAVCGSDLWRYRGETEVTAPTQVGHEFLGVITEVGDDVRSLRKGELVISPFTWSDNTCPECRFGVQSACRNGGHYGALDRDGEPVDGGQGEAVRVPLAEGTLVKVTEYDPEHLPSLLTLADVMGTGWHAAISAKVEPGSVVVVVGDGAVGLCGVLAAASMGAHRIIVMSRNPARQELARQFGATEIVDRRGAEGEAVIAELTNGVGADSVLECVGTKQSMDTALAIVRAGGAIGYVGVPHGVELPVPTMFARNIQIAGGVAPARAYLPQLVDKVVNDVIDPGRVFDLQVPLSEVSEAYRAMDERRAVKSLLQVSDL</sequence>
<dbReference type="InterPro" id="IPR013149">
    <property type="entry name" value="ADH-like_C"/>
</dbReference>
<reference evidence="6 7" key="1">
    <citation type="submission" date="2019-03" db="EMBL/GenBank/DDBJ databases">
        <title>Genomic Encyclopedia of Archaeal and Bacterial Type Strains, Phase II (KMG-II): from individual species to whole genera.</title>
        <authorList>
            <person name="Goeker M."/>
        </authorList>
    </citation>
    <scope>NUCLEOTIDE SEQUENCE [LARGE SCALE GENOMIC DNA]</scope>
    <source>
        <strain evidence="6 7">DSM 24323</strain>
    </source>
</reference>
<accession>A0A4R7J904</accession>
<evidence type="ECO:0000256" key="1">
    <source>
        <dbReference type="ARBA" id="ARBA00001947"/>
    </source>
</evidence>
<keyword evidence="2" id="KW-0479">Metal-binding</keyword>
<dbReference type="OrthoDB" id="241504at2"/>
<gene>
    <name evidence="6" type="ORF">CLV29_0937</name>
</gene>
<dbReference type="InterPro" id="IPR013154">
    <property type="entry name" value="ADH-like_N"/>
</dbReference>
<feature type="domain" description="Alcohol dehydrogenase-like C-terminal" evidence="4">
    <location>
        <begin position="182"/>
        <end position="308"/>
    </location>
</feature>
<keyword evidence="3" id="KW-0862">Zinc</keyword>
<evidence type="ECO:0000313" key="7">
    <source>
        <dbReference type="Proteomes" id="UP000295371"/>
    </source>
</evidence>
<feature type="domain" description="Alcohol dehydrogenase-like N-terminal" evidence="5">
    <location>
        <begin position="26"/>
        <end position="133"/>
    </location>
</feature>
<evidence type="ECO:0000313" key="6">
    <source>
        <dbReference type="EMBL" id="TDT33326.1"/>
    </source>
</evidence>
<dbReference type="PANTHER" id="PTHR42813:SF2">
    <property type="entry name" value="DEHYDROGENASE, ZINC-CONTAINING, PUTATIVE (AFU_ORTHOLOGUE AFUA_2G02810)-RELATED"/>
    <property type="match status" value="1"/>
</dbReference>
<dbReference type="GO" id="GO:0046872">
    <property type="term" value="F:metal ion binding"/>
    <property type="evidence" value="ECO:0007669"/>
    <property type="project" value="UniProtKB-KW"/>
</dbReference>
<keyword evidence="7" id="KW-1185">Reference proteome</keyword>
<dbReference type="InterPro" id="IPR011032">
    <property type="entry name" value="GroES-like_sf"/>
</dbReference>
<evidence type="ECO:0000256" key="2">
    <source>
        <dbReference type="ARBA" id="ARBA00022723"/>
    </source>
</evidence>
<evidence type="ECO:0000259" key="4">
    <source>
        <dbReference type="Pfam" id="PF00107"/>
    </source>
</evidence>
<dbReference type="Gene3D" id="3.40.50.720">
    <property type="entry name" value="NAD(P)-binding Rossmann-like Domain"/>
    <property type="match status" value="1"/>
</dbReference>
<dbReference type="SUPFAM" id="SSF51735">
    <property type="entry name" value="NAD(P)-binding Rossmann-fold domains"/>
    <property type="match status" value="1"/>
</dbReference>
<dbReference type="AlphaFoldDB" id="A0A4R7J904"/>
<dbReference type="Pfam" id="PF00107">
    <property type="entry name" value="ADH_zinc_N"/>
    <property type="match status" value="1"/>
</dbReference>
<comment type="cofactor">
    <cofactor evidence="1">
        <name>Zn(2+)</name>
        <dbReference type="ChEBI" id="CHEBI:29105"/>
    </cofactor>
</comment>
<dbReference type="Pfam" id="PF08240">
    <property type="entry name" value="ADH_N"/>
    <property type="match status" value="1"/>
</dbReference>
<comment type="caution">
    <text evidence="6">The sequence shown here is derived from an EMBL/GenBank/DDBJ whole genome shotgun (WGS) entry which is preliminary data.</text>
</comment>
<proteinExistence type="predicted"/>
<dbReference type="EMBL" id="SOAW01000001">
    <property type="protein sequence ID" value="TDT33326.1"/>
    <property type="molecule type" value="Genomic_DNA"/>
</dbReference>
<dbReference type="RefSeq" id="WP_133753863.1">
    <property type="nucleotide sequence ID" value="NZ_SOAW01000001.1"/>
</dbReference>
<evidence type="ECO:0000259" key="5">
    <source>
        <dbReference type="Pfam" id="PF08240"/>
    </source>
</evidence>
<dbReference type="Proteomes" id="UP000295371">
    <property type="component" value="Unassembled WGS sequence"/>
</dbReference>
<protein>
    <submittedName>
        <fullName evidence="6">Threonine dehydrogenase-like Zn-dependent dehydrogenase</fullName>
    </submittedName>
</protein>
<evidence type="ECO:0000256" key="3">
    <source>
        <dbReference type="ARBA" id="ARBA00022833"/>
    </source>
</evidence>
<dbReference type="Gene3D" id="3.90.180.10">
    <property type="entry name" value="Medium-chain alcohol dehydrogenases, catalytic domain"/>
    <property type="match status" value="1"/>
</dbReference>
<dbReference type="InterPro" id="IPR036291">
    <property type="entry name" value="NAD(P)-bd_dom_sf"/>
</dbReference>
<organism evidence="6 7">
    <name type="scientific">Naumannella halotolerans</name>
    <dbReference type="NCBI Taxonomy" id="993414"/>
    <lineage>
        <taxon>Bacteria</taxon>
        <taxon>Bacillati</taxon>
        <taxon>Actinomycetota</taxon>
        <taxon>Actinomycetes</taxon>
        <taxon>Propionibacteriales</taxon>
        <taxon>Propionibacteriaceae</taxon>
        <taxon>Naumannella</taxon>
    </lineage>
</organism>
<dbReference type="PANTHER" id="PTHR42813">
    <property type="entry name" value="ZINC-TYPE ALCOHOL DEHYDROGENASE-LIKE"/>
    <property type="match status" value="1"/>
</dbReference>